<dbReference type="OrthoDB" id="4499262at2759"/>
<feature type="compositionally biased region" description="Basic and acidic residues" evidence="1">
    <location>
        <begin position="178"/>
        <end position="194"/>
    </location>
</feature>
<feature type="region of interest" description="Disordered" evidence="1">
    <location>
        <begin position="1"/>
        <end position="88"/>
    </location>
</feature>
<dbReference type="AlphaFoldDB" id="A0A136J1U5"/>
<organism evidence="2 3">
    <name type="scientific">Microdochium bolleyi</name>
    <dbReference type="NCBI Taxonomy" id="196109"/>
    <lineage>
        <taxon>Eukaryota</taxon>
        <taxon>Fungi</taxon>
        <taxon>Dikarya</taxon>
        <taxon>Ascomycota</taxon>
        <taxon>Pezizomycotina</taxon>
        <taxon>Sordariomycetes</taxon>
        <taxon>Xylariomycetidae</taxon>
        <taxon>Xylariales</taxon>
        <taxon>Microdochiaceae</taxon>
        <taxon>Microdochium</taxon>
    </lineage>
</organism>
<name>A0A136J1U5_9PEZI</name>
<reference evidence="3" key="1">
    <citation type="submission" date="2016-02" db="EMBL/GenBank/DDBJ databases">
        <title>Draft genome sequence of Microdochium bolleyi, a fungal endophyte of beachgrass.</title>
        <authorList>
            <consortium name="DOE Joint Genome Institute"/>
            <person name="David A.S."/>
            <person name="May G."/>
            <person name="Haridas S."/>
            <person name="Lim J."/>
            <person name="Wang M."/>
            <person name="Labutti K."/>
            <person name="Lipzen A."/>
            <person name="Barry K."/>
            <person name="Grigoriev I.V."/>
        </authorList>
    </citation>
    <scope>NUCLEOTIDE SEQUENCE [LARGE SCALE GENOMIC DNA]</scope>
    <source>
        <strain evidence="3">J235TASD1</strain>
    </source>
</reference>
<sequence length="230" mass="24230">MSPDLYSGGRQERTMSEVSGPTSGGMSGNRPPLHQSGLVYDYFGPDPVAGPYTEDADSPWPERGSLNRTPSRGVPAVPRGPGDISRPVEIGESAASSAQRGFSLGFGGVVEPKSLAVEGTHSYTTTPDGAEGHYPPPRATQQQQQNITGDQPLPGVAGSGTAATTDAASTNPPPSTYDPHHVQIHEMDPQREGPFELPGLHTHNATVGGPFRSFEDQDATHPAAERDSRR</sequence>
<evidence type="ECO:0000313" key="3">
    <source>
        <dbReference type="Proteomes" id="UP000070501"/>
    </source>
</evidence>
<dbReference type="EMBL" id="KQ964251">
    <property type="protein sequence ID" value="KXJ91115.1"/>
    <property type="molecule type" value="Genomic_DNA"/>
</dbReference>
<feature type="compositionally biased region" description="Low complexity" evidence="1">
    <location>
        <begin position="154"/>
        <end position="170"/>
    </location>
</feature>
<feature type="region of interest" description="Disordered" evidence="1">
    <location>
        <begin position="117"/>
        <end position="230"/>
    </location>
</feature>
<evidence type="ECO:0000256" key="1">
    <source>
        <dbReference type="SAM" id="MobiDB-lite"/>
    </source>
</evidence>
<dbReference type="InParanoid" id="A0A136J1U5"/>
<accession>A0A136J1U5</accession>
<dbReference type="STRING" id="196109.A0A136J1U5"/>
<evidence type="ECO:0000313" key="2">
    <source>
        <dbReference type="EMBL" id="KXJ91115.1"/>
    </source>
</evidence>
<feature type="compositionally biased region" description="Basic and acidic residues" evidence="1">
    <location>
        <begin position="213"/>
        <end position="230"/>
    </location>
</feature>
<keyword evidence="3" id="KW-1185">Reference proteome</keyword>
<protein>
    <submittedName>
        <fullName evidence="2">Uncharacterized protein</fullName>
    </submittedName>
</protein>
<proteinExistence type="predicted"/>
<gene>
    <name evidence="2" type="ORF">Micbo1qcDRAFT_163874</name>
</gene>
<dbReference type="Proteomes" id="UP000070501">
    <property type="component" value="Unassembled WGS sequence"/>
</dbReference>